<dbReference type="EMBL" id="KV907500">
    <property type="protein sequence ID" value="OOF95448.1"/>
    <property type="molecule type" value="Genomic_DNA"/>
</dbReference>
<dbReference type="Proteomes" id="UP000188318">
    <property type="component" value="Unassembled WGS sequence"/>
</dbReference>
<reference evidence="2" key="1">
    <citation type="journal article" date="2017" name="Genome Biol.">
        <title>Comparative genomics reveals high biological diversity and specific adaptations in the industrially and medically important fungal genus Aspergillus.</title>
        <authorList>
            <person name="de Vries R.P."/>
            <person name="Riley R."/>
            <person name="Wiebenga A."/>
            <person name="Aguilar-Osorio G."/>
            <person name="Amillis S."/>
            <person name="Uchima C.A."/>
            <person name="Anderluh G."/>
            <person name="Asadollahi M."/>
            <person name="Askin M."/>
            <person name="Barry K."/>
            <person name="Battaglia E."/>
            <person name="Bayram O."/>
            <person name="Benocci T."/>
            <person name="Braus-Stromeyer S.A."/>
            <person name="Caldana C."/>
            <person name="Canovas D."/>
            <person name="Cerqueira G.C."/>
            <person name="Chen F."/>
            <person name="Chen W."/>
            <person name="Choi C."/>
            <person name="Clum A."/>
            <person name="Dos Santos R.A."/>
            <person name="Damasio A.R."/>
            <person name="Diallinas G."/>
            <person name="Emri T."/>
            <person name="Fekete E."/>
            <person name="Flipphi M."/>
            <person name="Freyberg S."/>
            <person name="Gallo A."/>
            <person name="Gournas C."/>
            <person name="Habgood R."/>
            <person name="Hainaut M."/>
            <person name="Harispe M.L."/>
            <person name="Henrissat B."/>
            <person name="Hilden K.S."/>
            <person name="Hope R."/>
            <person name="Hossain A."/>
            <person name="Karabika E."/>
            <person name="Karaffa L."/>
            <person name="Karanyi Z."/>
            <person name="Krasevec N."/>
            <person name="Kuo A."/>
            <person name="Kusch H."/>
            <person name="LaButti K."/>
            <person name="Lagendijk E.L."/>
            <person name="Lapidus A."/>
            <person name="Levasseur A."/>
            <person name="Lindquist E."/>
            <person name="Lipzen A."/>
            <person name="Logrieco A.F."/>
            <person name="MacCabe A."/>
            <person name="Maekelae M.R."/>
            <person name="Malavazi I."/>
            <person name="Melin P."/>
            <person name="Meyer V."/>
            <person name="Mielnichuk N."/>
            <person name="Miskei M."/>
            <person name="Molnar A.P."/>
            <person name="Mule G."/>
            <person name="Ngan C.Y."/>
            <person name="Orejas M."/>
            <person name="Orosz E."/>
            <person name="Ouedraogo J.P."/>
            <person name="Overkamp K.M."/>
            <person name="Park H.-S."/>
            <person name="Perrone G."/>
            <person name="Piumi F."/>
            <person name="Punt P.J."/>
            <person name="Ram A.F."/>
            <person name="Ramon A."/>
            <person name="Rauscher S."/>
            <person name="Record E."/>
            <person name="Riano-Pachon D.M."/>
            <person name="Robert V."/>
            <person name="Roehrig J."/>
            <person name="Ruller R."/>
            <person name="Salamov A."/>
            <person name="Salih N.S."/>
            <person name="Samson R.A."/>
            <person name="Sandor E."/>
            <person name="Sanguinetti M."/>
            <person name="Schuetze T."/>
            <person name="Sepcic K."/>
            <person name="Shelest E."/>
            <person name="Sherlock G."/>
            <person name="Sophianopoulou V."/>
            <person name="Squina F.M."/>
            <person name="Sun H."/>
            <person name="Susca A."/>
            <person name="Todd R.B."/>
            <person name="Tsang A."/>
            <person name="Unkles S.E."/>
            <person name="van de Wiele N."/>
            <person name="van Rossen-Uffink D."/>
            <person name="Oliveira J.V."/>
            <person name="Vesth T.C."/>
            <person name="Visser J."/>
            <person name="Yu J.-H."/>
            <person name="Zhou M."/>
            <person name="Andersen M.R."/>
            <person name="Archer D.B."/>
            <person name="Baker S.E."/>
            <person name="Benoit I."/>
            <person name="Brakhage A.A."/>
            <person name="Braus G.H."/>
            <person name="Fischer R."/>
            <person name="Frisvad J.C."/>
            <person name="Goldman G.H."/>
            <person name="Houbraken J."/>
            <person name="Oakley B."/>
            <person name="Pocsi I."/>
            <person name="Scazzocchio C."/>
            <person name="Seiboth B."/>
            <person name="vanKuyk P.A."/>
            <person name="Wortman J."/>
            <person name="Dyer P.S."/>
            <person name="Grigoriev I.V."/>
        </authorList>
    </citation>
    <scope>NUCLEOTIDE SEQUENCE [LARGE SCALE GENOMIC DNA]</scope>
    <source>
        <strain evidence="2">ITEM 5010</strain>
    </source>
</reference>
<accession>A0A1R3RLT0</accession>
<keyword evidence="2" id="KW-1185">Reference proteome</keyword>
<dbReference type="AlphaFoldDB" id="A0A1R3RLT0"/>
<gene>
    <name evidence="1" type="ORF">ASPCADRAFT_207934</name>
</gene>
<organism evidence="1 2">
    <name type="scientific">Aspergillus carbonarius (strain ITEM 5010)</name>
    <dbReference type="NCBI Taxonomy" id="602072"/>
    <lineage>
        <taxon>Eukaryota</taxon>
        <taxon>Fungi</taxon>
        <taxon>Dikarya</taxon>
        <taxon>Ascomycota</taxon>
        <taxon>Pezizomycotina</taxon>
        <taxon>Eurotiomycetes</taxon>
        <taxon>Eurotiomycetidae</taxon>
        <taxon>Eurotiales</taxon>
        <taxon>Aspergillaceae</taxon>
        <taxon>Aspergillus</taxon>
        <taxon>Aspergillus subgen. Circumdati</taxon>
    </lineage>
</organism>
<proteinExistence type="predicted"/>
<evidence type="ECO:0000313" key="1">
    <source>
        <dbReference type="EMBL" id="OOF95448.1"/>
    </source>
</evidence>
<evidence type="ECO:0000313" key="2">
    <source>
        <dbReference type="Proteomes" id="UP000188318"/>
    </source>
</evidence>
<dbReference type="VEuPathDB" id="FungiDB:ASPCADRAFT_207934"/>
<sequence>MSTSKTTHDEVSGDSIILYPMRLLGNFESSIADAISLILGVVKSDAKSGASQALHRIIGLSVQVGSSSTGLGLHAKILTSTETSVRKSISAEESAMSPILRE</sequence>
<name>A0A1R3RLT0_ASPC5</name>
<protein>
    <submittedName>
        <fullName evidence="1">Uncharacterized protein</fullName>
    </submittedName>
</protein>